<sequence>MVERSKEVNWWRGIATGLLGLFGCFACFAYYARDSQVPVDGYEQRTLFMEESSRNVDASVLLNFQQLYQANAKAISQLPLPFLADAEQVLAPLYEDEDPATMRLSRALSANIKRIKIIGSNHKFVIYPVSKKACYKQATQERFSVDVALTPREGLGIMVSQLPFSTPRCFEQRWGGLLSPYFSELNYNLKPDEVSNFIMYLPLPALEEKERDTFLI</sequence>
<geneLocation type="plasmid" evidence="3">
    <name>pamcp48-600</name>
</geneLocation>
<evidence type="ECO:0000256" key="1">
    <source>
        <dbReference type="SAM" id="Phobius"/>
    </source>
</evidence>
<reference evidence="2 3" key="1">
    <citation type="submission" date="2016-11" db="EMBL/GenBank/DDBJ databases">
        <title>Networking in microbes: conjugative elements and plasmids in the genus Alteromonas.</title>
        <authorList>
            <person name="Lopez-Perez M."/>
            <person name="Ramon-Marco N."/>
            <person name="Rodriguez-Valera F."/>
        </authorList>
    </citation>
    <scope>NUCLEOTIDE SEQUENCE [LARGE SCALE GENOMIC DNA]</scope>
    <source>
        <strain evidence="2 3">CP48</strain>
        <plasmid evidence="3">pamcp48-600</plasmid>
    </source>
</reference>
<protein>
    <submittedName>
        <fullName evidence="2">Uncharacterized protein</fullName>
    </submittedName>
</protein>
<keyword evidence="1" id="KW-1133">Transmembrane helix</keyword>
<organism evidence="2 3">
    <name type="scientific">Alteromonas mediterranea</name>
    <dbReference type="NCBI Taxonomy" id="314275"/>
    <lineage>
        <taxon>Bacteria</taxon>
        <taxon>Pseudomonadati</taxon>
        <taxon>Pseudomonadota</taxon>
        <taxon>Gammaproteobacteria</taxon>
        <taxon>Alteromonadales</taxon>
        <taxon>Alteromonadaceae</taxon>
        <taxon>Alteromonas/Salinimonas group</taxon>
        <taxon>Alteromonas</taxon>
    </lineage>
</organism>
<keyword evidence="1" id="KW-0472">Membrane</keyword>
<dbReference type="AlphaFoldDB" id="A0AAC9JEQ4"/>
<dbReference type="PROSITE" id="PS51257">
    <property type="entry name" value="PROKAR_LIPOPROTEIN"/>
    <property type="match status" value="1"/>
</dbReference>
<dbReference type="Proteomes" id="UP000182101">
    <property type="component" value="Plasmid pAMCP48-600"/>
</dbReference>
<feature type="transmembrane region" description="Helical" evidence="1">
    <location>
        <begin position="12"/>
        <end position="32"/>
    </location>
</feature>
<proteinExistence type="predicted"/>
<dbReference type="EMBL" id="CP018025">
    <property type="protein sequence ID" value="APD92244.1"/>
    <property type="molecule type" value="Genomic_DNA"/>
</dbReference>
<keyword evidence="1" id="KW-0812">Transmembrane</keyword>
<keyword evidence="2" id="KW-0614">Plasmid</keyword>
<gene>
    <name evidence="2" type="ORF">BM524_20220</name>
</gene>
<name>A0AAC9JEQ4_9ALTE</name>
<evidence type="ECO:0000313" key="2">
    <source>
        <dbReference type="EMBL" id="APD92244.1"/>
    </source>
</evidence>
<accession>A0AAC9JEQ4</accession>
<evidence type="ECO:0000313" key="3">
    <source>
        <dbReference type="Proteomes" id="UP000182101"/>
    </source>
</evidence>
<dbReference type="RefSeq" id="WP_071960857.1">
    <property type="nucleotide sequence ID" value="NZ_CP018025.1"/>
</dbReference>